<evidence type="ECO:0000313" key="7">
    <source>
        <dbReference type="EMBL" id="MEC5385917.1"/>
    </source>
</evidence>
<dbReference type="Gene3D" id="6.10.340.10">
    <property type="match status" value="1"/>
</dbReference>
<name>A0ABU6K2M4_9RHOO</name>
<feature type="domain" description="HAMP" evidence="6">
    <location>
        <begin position="209"/>
        <end position="261"/>
    </location>
</feature>
<dbReference type="PROSITE" id="PS50111">
    <property type="entry name" value="CHEMOTAXIS_TRANSDUC_2"/>
    <property type="match status" value="1"/>
</dbReference>
<dbReference type="Pfam" id="PF00672">
    <property type="entry name" value="HAMP"/>
    <property type="match status" value="1"/>
</dbReference>
<keyword evidence="4" id="KW-0472">Membrane</keyword>
<evidence type="ECO:0000256" key="1">
    <source>
        <dbReference type="ARBA" id="ARBA00023224"/>
    </source>
</evidence>
<comment type="caution">
    <text evidence="7">The sequence shown here is derived from an EMBL/GenBank/DDBJ whole genome shotgun (WGS) entry which is preliminary data.</text>
</comment>
<feature type="domain" description="Methyl-accepting transducer" evidence="5">
    <location>
        <begin position="266"/>
        <end position="502"/>
    </location>
</feature>
<evidence type="ECO:0000256" key="4">
    <source>
        <dbReference type="SAM" id="Phobius"/>
    </source>
</evidence>
<dbReference type="SMART" id="SM00304">
    <property type="entry name" value="HAMP"/>
    <property type="match status" value="1"/>
</dbReference>
<keyword evidence="4" id="KW-0812">Transmembrane</keyword>
<dbReference type="Pfam" id="PF12729">
    <property type="entry name" value="4HB_MCP_1"/>
    <property type="match status" value="1"/>
</dbReference>
<dbReference type="InterPro" id="IPR004089">
    <property type="entry name" value="MCPsignal_dom"/>
</dbReference>
<keyword evidence="1 3" id="KW-0807">Transducer</keyword>
<dbReference type="SUPFAM" id="SSF58104">
    <property type="entry name" value="Methyl-accepting chemotaxis protein (MCP) signaling domain"/>
    <property type="match status" value="1"/>
</dbReference>
<dbReference type="CDD" id="cd06225">
    <property type="entry name" value="HAMP"/>
    <property type="match status" value="1"/>
</dbReference>
<gene>
    <name evidence="7" type="ORF">VVD49_09290</name>
</gene>
<keyword evidence="4" id="KW-1133">Transmembrane helix</keyword>
<evidence type="ECO:0000256" key="3">
    <source>
        <dbReference type="PROSITE-ProRule" id="PRU00284"/>
    </source>
</evidence>
<dbReference type="InterPro" id="IPR024478">
    <property type="entry name" value="HlyB_4HB_MCP"/>
</dbReference>
<dbReference type="EMBL" id="JAYXHS010000001">
    <property type="protein sequence ID" value="MEC5385917.1"/>
    <property type="molecule type" value="Genomic_DNA"/>
</dbReference>
<dbReference type="SMART" id="SM00283">
    <property type="entry name" value="MA"/>
    <property type="match status" value="1"/>
</dbReference>
<dbReference type="InterPro" id="IPR004090">
    <property type="entry name" value="Chemotax_Me-accpt_rcpt"/>
</dbReference>
<dbReference type="PANTHER" id="PTHR32089">
    <property type="entry name" value="METHYL-ACCEPTING CHEMOTAXIS PROTEIN MCPB"/>
    <property type="match status" value="1"/>
</dbReference>
<protein>
    <submittedName>
        <fullName evidence="7">Methyl-accepting chemotaxis protein</fullName>
    </submittedName>
</protein>
<evidence type="ECO:0000256" key="2">
    <source>
        <dbReference type="ARBA" id="ARBA00029447"/>
    </source>
</evidence>
<dbReference type="Proteomes" id="UP001331561">
    <property type="component" value="Unassembled WGS sequence"/>
</dbReference>
<accession>A0ABU6K2M4</accession>
<dbReference type="Pfam" id="PF00015">
    <property type="entry name" value="MCPsignal"/>
    <property type="match status" value="1"/>
</dbReference>
<proteinExistence type="inferred from homology"/>
<organism evidence="7 8">
    <name type="scientific">Uliginosibacterium silvisoli</name>
    <dbReference type="NCBI Taxonomy" id="3114758"/>
    <lineage>
        <taxon>Bacteria</taxon>
        <taxon>Pseudomonadati</taxon>
        <taxon>Pseudomonadota</taxon>
        <taxon>Betaproteobacteria</taxon>
        <taxon>Rhodocyclales</taxon>
        <taxon>Zoogloeaceae</taxon>
        <taxon>Uliginosibacterium</taxon>
    </lineage>
</organism>
<evidence type="ECO:0000259" key="5">
    <source>
        <dbReference type="PROSITE" id="PS50111"/>
    </source>
</evidence>
<dbReference type="Gene3D" id="1.10.287.950">
    <property type="entry name" value="Methyl-accepting chemotaxis protein"/>
    <property type="match status" value="1"/>
</dbReference>
<comment type="similarity">
    <text evidence="2">Belongs to the methyl-accepting chemotaxis (MCP) protein family.</text>
</comment>
<evidence type="ECO:0000259" key="6">
    <source>
        <dbReference type="PROSITE" id="PS50885"/>
    </source>
</evidence>
<evidence type="ECO:0000313" key="8">
    <source>
        <dbReference type="Proteomes" id="UP001331561"/>
    </source>
</evidence>
<reference evidence="7 8" key="1">
    <citation type="submission" date="2024-01" db="EMBL/GenBank/DDBJ databases">
        <title>Uliginosibacterium soil sp. nov.</title>
        <authorList>
            <person name="Lv Y."/>
        </authorList>
    </citation>
    <scope>NUCLEOTIDE SEQUENCE [LARGE SCALE GENOMIC DNA]</scope>
    <source>
        <strain evidence="7 8">H3</strain>
    </source>
</reference>
<dbReference type="InterPro" id="IPR003660">
    <property type="entry name" value="HAMP_dom"/>
</dbReference>
<sequence length="538" mass="56450">MRLVHRMLIAPVACVGMLIAVGLAGGYALVVASNALDDLYNAHFTRVIAAKSVETDLLNVHAGTYALFSSLDGMSEAKVAARIKSSNEKLDAMAAGLEKTAAAEGVDAEAATRYRDVMQSVGKYKKAIGTAIDMATMDANMGRSGMQTADDVFAVVDKSVAELVRLETDAAAKGYADATAARHTAYVLCGFLLVVSIVVAGGLSVVMARAIALPLQRSIRLAENIAQGDLSRKIEVGAQDEIGALATALNTMQDSLRSMIAKTSQTARELQTASQGVGDAATSVSQSVNKQADALASAAALVEELAVSISEVSSSASAVTRTAEQTSQTAVEGVRLVEQVTTEVRGIAHTVEASAASIEALRKSSEHISGIANVIREIAEQTNLLALNAAIEAARAGDSGRGFAVVADEVRKLAEKTSSATLDIKHVIEQIGTQSSEAVAEMTDVRTRVEAGVRVMESLREPLQTLERGADEALHSMRELSNSTREQFNASNSIAKNVESIAGMGEVNAGAAQRSQQTVDALQMLSRQLCEGIERFKV</sequence>
<feature type="transmembrane region" description="Helical" evidence="4">
    <location>
        <begin position="185"/>
        <end position="211"/>
    </location>
</feature>
<keyword evidence="8" id="KW-1185">Reference proteome</keyword>
<dbReference type="PRINTS" id="PR00260">
    <property type="entry name" value="CHEMTRNSDUCR"/>
</dbReference>
<dbReference type="PANTHER" id="PTHR32089:SF112">
    <property type="entry name" value="LYSOZYME-LIKE PROTEIN-RELATED"/>
    <property type="match status" value="1"/>
</dbReference>
<dbReference type="RefSeq" id="WP_327598861.1">
    <property type="nucleotide sequence ID" value="NZ_JAYXHS010000001.1"/>
</dbReference>
<dbReference type="PROSITE" id="PS50885">
    <property type="entry name" value="HAMP"/>
    <property type="match status" value="1"/>
</dbReference>